<evidence type="ECO:0000313" key="2">
    <source>
        <dbReference type="EMBL" id="WZO35089.1"/>
    </source>
</evidence>
<dbReference type="EMBL" id="CP151632">
    <property type="protein sequence ID" value="WZO35089.1"/>
    <property type="molecule type" value="Genomic_DNA"/>
</dbReference>
<proteinExistence type="predicted"/>
<name>A0AAU6SE07_9MICO</name>
<protein>
    <submittedName>
        <fullName evidence="2">Uncharacterized protein</fullName>
    </submittedName>
</protein>
<sequence>MLPADWIEYRRSDSEILGWMLAEGDGFRVFDLLGRERTPDGAGPLEWLAAEELLDELGIGYLADRWTLHFPDGSERPVRIAEASARGVTVVADEFGAASAVGGDPERFRLSFPVIDELSPPADPLRPGAARRRQR</sequence>
<reference evidence="2" key="1">
    <citation type="submission" date="2024-04" db="EMBL/GenBank/DDBJ databases">
        <authorList>
            <person name="Roder T."/>
            <person name="Oberhansli S."/>
            <person name="Kreuzer M."/>
        </authorList>
    </citation>
    <scope>NUCLEOTIDE SEQUENCE</scope>
    <source>
        <strain evidence="2">LWS13-1.2</strain>
    </source>
</reference>
<organism evidence="2">
    <name type="scientific">Microbacterium sp. LWS13-1.2</name>
    <dbReference type="NCBI Taxonomy" id="3135264"/>
    <lineage>
        <taxon>Bacteria</taxon>
        <taxon>Bacillati</taxon>
        <taxon>Actinomycetota</taxon>
        <taxon>Actinomycetes</taxon>
        <taxon>Micrococcales</taxon>
        <taxon>Microbacteriaceae</taxon>
        <taxon>Microbacterium</taxon>
    </lineage>
</organism>
<dbReference type="AlphaFoldDB" id="A0AAU6SE07"/>
<dbReference type="RefSeq" id="WP_349425926.1">
    <property type="nucleotide sequence ID" value="NZ_CP151632.1"/>
</dbReference>
<accession>A0AAU6SE07</accession>
<gene>
    <name evidence="2" type="ORF">MRBLWS13_002767</name>
</gene>
<evidence type="ECO:0000256" key="1">
    <source>
        <dbReference type="SAM" id="MobiDB-lite"/>
    </source>
</evidence>
<feature type="region of interest" description="Disordered" evidence="1">
    <location>
        <begin position="116"/>
        <end position="135"/>
    </location>
</feature>